<keyword evidence="5" id="KW-0812">Transmembrane</keyword>
<dbReference type="SUPFAM" id="SSF55874">
    <property type="entry name" value="ATPase domain of HSP90 chaperone/DNA topoisomerase II/histidine kinase"/>
    <property type="match status" value="1"/>
</dbReference>
<evidence type="ECO:0000256" key="1">
    <source>
        <dbReference type="ARBA" id="ARBA00000085"/>
    </source>
</evidence>
<dbReference type="PANTHER" id="PTHR45436:SF5">
    <property type="entry name" value="SENSOR HISTIDINE KINASE TRCS"/>
    <property type="match status" value="1"/>
</dbReference>
<protein>
    <recommendedName>
        <fullName evidence="2">histidine kinase</fullName>
        <ecNumber evidence="2">2.7.13.3</ecNumber>
    </recommendedName>
</protein>
<keyword evidence="7" id="KW-1133">Transmembrane helix</keyword>
<comment type="caution">
    <text evidence="11">The sequence shown here is derived from an EMBL/GenBank/DDBJ whole genome shotgun (WGS) entry which is preliminary data.</text>
</comment>
<comment type="catalytic activity">
    <reaction evidence="1">
        <text>ATP + protein L-histidine = ADP + protein N-phospho-L-histidine.</text>
        <dbReference type="EC" id="2.7.13.3"/>
    </reaction>
</comment>
<keyword evidence="8" id="KW-0175">Coiled coil</keyword>
<keyword evidence="12" id="KW-1185">Reference proteome</keyword>
<feature type="region of interest" description="Disordered" evidence="9">
    <location>
        <begin position="431"/>
        <end position="532"/>
    </location>
</feature>
<feature type="coiled-coil region" evidence="8">
    <location>
        <begin position="214"/>
        <end position="248"/>
    </location>
</feature>
<dbReference type="PROSITE" id="PS50109">
    <property type="entry name" value="HIS_KIN"/>
    <property type="match status" value="1"/>
</dbReference>
<dbReference type="InterPro" id="IPR003594">
    <property type="entry name" value="HATPase_dom"/>
</dbReference>
<evidence type="ECO:0000256" key="6">
    <source>
        <dbReference type="ARBA" id="ARBA00022777"/>
    </source>
</evidence>
<dbReference type="EMBL" id="JACHMB010000001">
    <property type="protein sequence ID" value="MBB5775505.1"/>
    <property type="molecule type" value="Genomic_DNA"/>
</dbReference>
<feature type="compositionally biased region" description="Low complexity" evidence="9">
    <location>
        <begin position="490"/>
        <end position="503"/>
    </location>
</feature>
<proteinExistence type="predicted"/>
<keyword evidence="6 11" id="KW-0418">Kinase</keyword>
<keyword evidence="4" id="KW-0808">Transferase</keyword>
<dbReference type="EC" id="2.7.13.3" evidence="2"/>
<name>A0A7W9G1F8_9ACTN</name>
<reference evidence="11 12" key="1">
    <citation type="submission" date="2020-08" db="EMBL/GenBank/DDBJ databases">
        <title>Sequencing the genomes of 1000 actinobacteria strains.</title>
        <authorList>
            <person name="Klenk H.-P."/>
        </authorList>
    </citation>
    <scope>NUCLEOTIDE SEQUENCE [LARGE SCALE GENOMIC DNA]</scope>
    <source>
        <strain evidence="11 12">DSM 45507</strain>
    </source>
</reference>
<sequence>MIVTAGLWLWALLAAPAGAMGLMAAVGGGSALLLAGAAGAAVHYAATARQLREQARWAEARYLWLRRENARVAEEALPALGRQVRDGVPLADALAAVSRIVETSVQPLVQAIGNELDLLQRDRAAAQKARAVAESNARAARQAVEDEISRLSAETLPELVRRIRTDRMSVRAALADVGQPAYGPLRDLLGETAEQLGESERGGAAVMAACAGAAARVQAQATSLLAQLRGLEEQYGEHEEILSDLLDLDHRVSQLSRLADNIALLSGGRSGRRWTRPIVMESILRGAMGRIGAYRRIRLHSTSTVAVAGYAAEGVMHALAELMDNAATFSAHGTEVHVYADEEDAGVVITIDDSGLGMRPRERQHATKLVSEPLDLRTLSGTRLGLAVVGRLVDKYGLTVSFRPSARGGTGVVVLIPRVLITQPRTAAAAPPAVPAQAAPPLEPAPAQEHPTGEELLPRRQRGQTLAEAMKARQAPAARPVAREGRDSAARFAAFRQAGGRNRPSPPAASPGTSPVTSPGASPATSPAADDA</sequence>
<dbReference type="GO" id="GO:0000160">
    <property type="term" value="P:phosphorelay signal transduction system"/>
    <property type="evidence" value="ECO:0007669"/>
    <property type="project" value="TreeGrafter"/>
</dbReference>
<feature type="compositionally biased region" description="Low complexity" evidence="9">
    <location>
        <begin position="510"/>
        <end position="532"/>
    </location>
</feature>
<evidence type="ECO:0000256" key="8">
    <source>
        <dbReference type="SAM" id="Coils"/>
    </source>
</evidence>
<feature type="compositionally biased region" description="Low complexity" evidence="9">
    <location>
        <begin position="431"/>
        <end position="440"/>
    </location>
</feature>
<dbReference type="Gene3D" id="3.30.565.10">
    <property type="entry name" value="Histidine kinase-like ATPase, C-terminal domain"/>
    <property type="match status" value="1"/>
</dbReference>
<dbReference type="AlphaFoldDB" id="A0A7W9G1F8"/>
<evidence type="ECO:0000313" key="11">
    <source>
        <dbReference type="EMBL" id="MBB5775505.1"/>
    </source>
</evidence>
<accession>A0A7W9G1F8</accession>
<evidence type="ECO:0000256" key="5">
    <source>
        <dbReference type="ARBA" id="ARBA00022692"/>
    </source>
</evidence>
<organism evidence="11 12">
    <name type="scientific">Nonomuraea jabiensis</name>
    <dbReference type="NCBI Taxonomy" id="882448"/>
    <lineage>
        <taxon>Bacteria</taxon>
        <taxon>Bacillati</taxon>
        <taxon>Actinomycetota</taxon>
        <taxon>Actinomycetes</taxon>
        <taxon>Streptosporangiales</taxon>
        <taxon>Streptosporangiaceae</taxon>
        <taxon>Nonomuraea</taxon>
    </lineage>
</organism>
<gene>
    <name evidence="11" type="ORF">HD596_002261</name>
</gene>
<dbReference type="SMART" id="SM00387">
    <property type="entry name" value="HATPase_c"/>
    <property type="match status" value="1"/>
</dbReference>
<evidence type="ECO:0000256" key="7">
    <source>
        <dbReference type="ARBA" id="ARBA00022989"/>
    </source>
</evidence>
<dbReference type="PANTHER" id="PTHR45436">
    <property type="entry name" value="SENSOR HISTIDINE KINASE YKOH"/>
    <property type="match status" value="1"/>
</dbReference>
<dbReference type="RefSeq" id="WP_246554355.1">
    <property type="nucleotide sequence ID" value="NZ_JACHMB010000001.1"/>
</dbReference>
<dbReference type="GO" id="GO:0004673">
    <property type="term" value="F:protein histidine kinase activity"/>
    <property type="evidence" value="ECO:0007669"/>
    <property type="project" value="UniProtKB-EC"/>
</dbReference>
<evidence type="ECO:0000313" key="12">
    <source>
        <dbReference type="Proteomes" id="UP000579153"/>
    </source>
</evidence>
<evidence type="ECO:0000259" key="10">
    <source>
        <dbReference type="PROSITE" id="PS50109"/>
    </source>
</evidence>
<feature type="domain" description="Histidine kinase" evidence="10">
    <location>
        <begin position="315"/>
        <end position="420"/>
    </location>
</feature>
<dbReference type="Pfam" id="PF02518">
    <property type="entry name" value="HATPase_c"/>
    <property type="match status" value="1"/>
</dbReference>
<keyword evidence="3" id="KW-0597">Phosphoprotein</keyword>
<dbReference type="InterPro" id="IPR050428">
    <property type="entry name" value="TCS_sensor_his_kinase"/>
</dbReference>
<dbReference type="InterPro" id="IPR005467">
    <property type="entry name" value="His_kinase_dom"/>
</dbReference>
<evidence type="ECO:0000256" key="4">
    <source>
        <dbReference type="ARBA" id="ARBA00022679"/>
    </source>
</evidence>
<evidence type="ECO:0000256" key="3">
    <source>
        <dbReference type="ARBA" id="ARBA00022553"/>
    </source>
</evidence>
<feature type="coiled-coil region" evidence="8">
    <location>
        <begin position="109"/>
        <end position="154"/>
    </location>
</feature>
<dbReference type="GO" id="GO:0005886">
    <property type="term" value="C:plasma membrane"/>
    <property type="evidence" value="ECO:0007669"/>
    <property type="project" value="TreeGrafter"/>
</dbReference>
<keyword evidence="7" id="KW-0472">Membrane</keyword>
<dbReference type="InterPro" id="IPR036890">
    <property type="entry name" value="HATPase_C_sf"/>
</dbReference>
<evidence type="ECO:0000256" key="2">
    <source>
        <dbReference type="ARBA" id="ARBA00012438"/>
    </source>
</evidence>
<evidence type="ECO:0000256" key="9">
    <source>
        <dbReference type="SAM" id="MobiDB-lite"/>
    </source>
</evidence>
<dbReference type="Proteomes" id="UP000579153">
    <property type="component" value="Unassembled WGS sequence"/>
</dbReference>